<evidence type="ECO:0000256" key="2">
    <source>
        <dbReference type="ARBA" id="ARBA00010488"/>
    </source>
</evidence>
<keyword evidence="4 7" id="KW-0808">Transferase</keyword>
<dbReference type="InterPro" id="IPR029044">
    <property type="entry name" value="Nucleotide-diphossugar_trans"/>
</dbReference>
<evidence type="ECO:0000256" key="6">
    <source>
        <dbReference type="ARBA" id="ARBA00023136"/>
    </source>
</evidence>
<evidence type="ECO:0000256" key="1">
    <source>
        <dbReference type="ARBA" id="ARBA00004202"/>
    </source>
</evidence>
<dbReference type="Gene3D" id="3.40.50.11820">
    <property type="match status" value="1"/>
</dbReference>
<proteinExistence type="inferred from homology"/>
<dbReference type="InterPro" id="IPR043149">
    <property type="entry name" value="TagF_N"/>
</dbReference>
<dbReference type="RefSeq" id="WP_070230684.1">
    <property type="nucleotide sequence ID" value="NZ_BJYO01000007.1"/>
</dbReference>
<dbReference type="EMBL" id="QRAS01000005">
    <property type="protein sequence ID" value="RDL01116.1"/>
    <property type="molecule type" value="Genomic_DNA"/>
</dbReference>
<comment type="similarity">
    <text evidence="2">Belongs to the CDP-glycerol glycerophosphotransferase family.</text>
</comment>
<dbReference type="GeneID" id="94546707"/>
<evidence type="ECO:0000313" key="7">
    <source>
        <dbReference type="EMBL" id="RDL01116.1"/>
    </source>
</evidence>
<dbReference type="SUPFAM" id="SSF53448">
    <property type="entry name" value="Nucleotide-diphospho-sugar transferases"/>
    <property type="match status" value="1"/>
</dbReference>
<dbReference type="GO" id="GO:0047355">
    <property type="term" value="F:CDP-glycerol glycerophosphotransferase activity"/>
    <property type="evidence" value="ECO:0007669"/>
    <property type="project" value="InterPro"/>
</dbReference>
<gene>
    <name evidence="7" type="ORF">DFP99_1587</name>
</gene>
<sequence length="1771" mass="202943">MGIFKKKDSVQKSGISISDMVVLDNHLLFNSKTEITKFQMNIVDNVVEIPVNKHGHKYVLDLREILETVKQKGTFNIYGLVNDKVSTLVLEKGNLETEIFLKVDLTSTLVNKATIKISQNGSVALQVTSVVENNAQTAVFNTQAIDVKKIDGESIYFGIFNEIAIHSLSDNSFEIIRLRDGQLFLEDLKQKLVNRNTPEGYYEFGFFNEDNEFILFEKSKLKFPSIKQIAVVGEYDNQKSYEVIVATWGKSIGVKVENLRTTIQITDEIEVSNDEIRINGAFNSILSVDLVNRKTLQDIELPFEKIQNGIQIDFSKLTELQENGRYNLYVRTSDGVDYRIQNPQKKKLSNYLSSEEVKLENGRHLSIMYTYTGRLIVDISSTPLAIRTSDSKLSDLVSVTKVISDETATRFTLNSMLPIEDAIIFDGINFQTANEINDNYLVFDLKNILKRTKYTLYIKVQGNNNYSVVSNNVDDNKRDHVIYVLKNMEVFSFEKAEELNLTTIVTFYNVEDYLEELLESLTHQGLALTEHEILMINDGSNDRSREIAVAYQDQYDNFRLIDQENAGLGEARNTGLANAKGKYINFADGDDIIIENGYREMLDRVLKTGSDIITGGVKQYKNGKEIISGVYRKIFTHEIKQTSLAETPILVYDTTAWNKLYKRSWFTALGFHFPTMLYEDIPVTVPAFSKANSIDVYPGTVYLWRIRSNPNKPSITQRRTEISNWNDRLVAIQAALEGTKSNPVALLEYQTKVLTMDYPMYIKLQQKLSGEYKRSLQSTAKWFLETFDKQAINQMSYLDTLRLHLASQGDWRSLTELENDLKNDVFYPEIIDGTVVTSQYSKVAHLEDYHLKPGDITGWLSVISAERHDDKLIQLTVESNISVNGRLEHTFQDMSVALTVNNQIIAEGQLIAETIEDIKTKLIFYVTPEAITRALGESDTQLVSVQVRVAGVEANLEIVNRYRAAFDRQTIRQNGHRIGLGETTNFALIAFDYVTTTNIEKLNVNNHELIVTLDNPVSGLILHNMDNNNEYQFGKISDTQFSLAIYKVKFNSPATKQFRLEEINSTKEIGISTSIGNTYSEYNYQAISVVTNNLGQTVIDFDYRPVLVSEFLEAENTVDLVVLVPESVIRMVFEDSDVILRQLNVQIQDGQTIEAVLPVGNIEQLNHQYQATIRIPKSLNFTGNETKELNFVVYDGVFNKVWNSIVRLGRQTPMQLENTTFKFVADTTRKNHPLFIQAQVHSFENISDSILHEWKKKYRDSNTKKQTNNYAYFRQFLPIEDDVILYESFFGSGMTDNPYAVFKHILENDLEQKYLHVWAVKSLKLTPQMARYIAYPNVVFVQHNSDAYRHFLAVAKHIIVNTSMMSYFARREGQRVIQLWHGVPLKALGRDMKTTRGANRNVIRSLAQATTFLNPNLYTETKVMDTLDLKDIQNVNRVIAAYPRWERVLNAKQENYLLDVLAKEVPIDTTKKIALYAPTWRGDNKQVKNATADFIKQYQLIKENLPADYQLVLKVHANAYKDLIRSGVDVGLFIPEYLDAAEILSVTDVLISDYSSIMFDFYLTKKPVISWMYDKDEYVSEQGFYPEIFSEMPWIADNERQLVYYLNHLDEYEANDSSFISDHIDMNHVQNLLFTDEFKTEATKVDVQLVSTDQFRKNTSKILEEITRVNQHPLVLMHYGDYSQADNLLFSKLPDDTRNFYRVGPIVSSEAEFLLLMKYVSGYSINDQELSVLQQLKEIEIQRSLGNINVSKVSALDKVSADYWISKLLIL</sequence>
<dbReference type="PANTHER" id="PTHR37316:SF3">
    <property type="entry name" value="TEICHOIC ACID GLYCEROL-PHOSPHATE TRANSFERASE"/>
    <property type="match status" value="1"/>
</dbReference>
<dbReference type="InterPro" id="IPR051612">
    <property type="entry name" value="Teichoic_Acid_Biosynth"/>
</dbReference>
<dbReference type="InterPro" id="IPR007554">
    <property type="entry name" value="Glycerophosphate_synth"/>
</dbReference>
<dbReference type="CDD" id="cd00761">
    <property type="entry name" value="Glyco_tranf_GTA_type"/>
    <property type="match status" value="1"/>
</dbReference>
<accession>A0A288QPC5</accession>
<evidence type="ECO:0000256" key="4">
    <source>
        <dbReference type="ARBA" id="ARBA00022679"/>
    </source>
</evidence>
<dbReference type="Pfam" id="PF04464">
    <property type="entry name" value="Glyphos_transf"/>
    <property type="match status" value="1"/>
</dbReference>
<evidence type="ECO:0000256" key="5">
    <source>
        <dbReference type="ARBA" id="ARBA00022944"/>
    </source>
</evidence>
<dbReference type="GO" id="GO:0019350">
    <property type="term" value="P:teichoic acid biosynthetic process"/>
    <property type="evidence" value="ECO:0007669"/>
    <property type="project" value="UniProtKB-KW"/>
</dbReference>
<keyword evidence="3" id="KW-1003">Cell membrane</keyword>
<comment type="subcellular location">
    <subcellularLocation>
        <location evidence="1">Cell membrane</location>
        <topology evidence="1">Peripheral membrane protein</topology>
    </subcellularLocation>
</comment>
<organism evidence="7 8">
    <name type="scientific">Weissella soli</name>
    <dbReference type="NCBI Taxonomy" id="155866"/>
    <lineage>
        <taxon>Bacteria</taxon>
        <taxon>Bacillati</taxon>
        <taxon>Bacillota</taxon>
        <taxon>Bacilli</taxon>
        <taxon>Lactobacillales</taxon>
        <taxon>Lactobacillaceae</taxon>
        <taxon>Weissella</taxon>
    </lineage>
</organism>
<dbReference type="SUPFAM" id="SSF53756">
    <property type="entry name" value="UDP-Glycosyltransferase/glycogen phosphorylase"/>
    <property type="match status" value="1"/>
</dbReference>
<reference evidence="7 8" key="1">
    <citation type="submission" date="2018-07" db="EMBL/GenBank/DDBJ databases">
        <title>Genomic Encyclopedia of Type Strains, Phase III (KMG-III): the genomes of soil and plant-associated and newly described type strains.</title>
        <authorList>
            <person name="Whitman W."/>
        </authorList>
    </citation>
    <scope>NUCLEOTIDE SEQUENCE [LARGE SCALE GENOMIC DNA]</scope>
    <source>
        <strain evidence="7 8">CECT 7031</strain>
    </source>
</reference>
<keyword evidence="6" id="KW-0472">Membrane</keyword>
<keyword evidence="8" id="KW-1185">Reference proteome</keyword>
<name>A0A288QPC5_9LACO</name>
<dbReference type="Pfam" id="PF00535">
    <property type="entry name" value="Glycos_transf_2"/>
    <property type="match status" value="1"/>
</dbReference>
<dbReference type="Gene3D" id="3.40.50.12580">
    <property type="match status" value="1"/>
</dbReference>
<keyword evidence="5" id="KW-0777">Teichoic acid biosynthesis</keyword>
<dbReference type="Gene3D" id="3.90.550.10">
    <property type="entry name" value="Spore Coat Polysaccharide Biosynthesis Protein SpsA, Chain A"/>
    <property type="match status" value="1"/>
</dbReference>
<dbReference type="InterPro" id="IPR001173">
    <property type="entry name" value="Glyco_trans_2-like"/>
</dbReference>
<dbReference type="PANTHER" id="PTHR37316">
    <property type="entry name" value="TEICHOIC ACID GLYCEROL-PHOSPHATE PRIMASE"/>
    <property type="match status" value="1"/>
</dbReference>
<dbReference type="Proteomes" id="UP000254912">
    <property type="component" value="Unassembled WGS sequence"/>
</dbReference>
<protein>
    <submittedName>
        <fullName evidence="7">CDP-glycerol glycerophosphotransferase (TagB/SpsB family)</fullName>
    </submittedName>
</protein>
<dbReference type="InterPro" id="IPR043148">
    <property type="entry name" value="TagF_C"/>
</dbReference>
<dbReference type="GO" id="GO:0005886">
    <property type="term" value="C:plasma membrane"/>
    <property type="evidence" value="ECO:0007669"/>
    <property type="project" value="UniProtKB-SubCell"/>
</dbReference>
<evidence type="ECO:0000256" key="3">
    <source>
        <dbReference type="ARBA" id="ARBA00022475"/>
    </source>
</evidence>
<evidence type="ECO:0000313" key="8">
    <source>
        <dbReference type="Proteomes" id="UP000254912"/>
    </source>
</evidence>
<comment type="caution">
    <text evidence="7">The sequence shown here is derived from an EMBL/GenBank/DDBJ whole genome shotgun (WGS) entry which is preliminary data.</text>
</comment>
<dbReference type="KEGG" id="wso:WSWS_01523"/>